<dbReference type="AlphaFoldDB" id="A0A8S1R9N7"/>
<gene>
    <name evidence="1" type="ORF">PSON_ATCC_30995.1.T1480039</name>
</gene>
<proteinExistence type="predicted"/>
<organism evidence="1 2">
    <name type="scientific">Paramecium sonneborni</name>
    <dbReference type="NCBI Taxonomy" id="65129"/>
    <lineage>
        <taxon>Eukaryota</taxon>
        <taxon>Sar</taxon>
        <taxon>Alveolata</taxon>
        <taxon>Ciliophora</taxon>
        <taxon>Intramacronucleata</taxon>
        <taxon>Oligohymenophorea</taxon>
        <taxon>Peniculida</taxon>
        <taxon>Parameciidae</taxon>
        <taxon>Paramecium</taxon>
    </lineage>
</organism>
<sequence>MANQFDTISFPTSSKLHQHNPSYDSHLHNKMNQCSSDINIHHINREIFFIADQALKLKQTIQQHSDLYKYIIRIVEISMKARDVDNNKKLLDDIVEELSIILTHSLNSKTIYLLLNKLIQLYKKKQSIFNNSDTNIKKFALLFNNQSKTQNKIFLNFKDSPRIHNLFQKSQSPTSQYSNSRIFQAKNQDQIYQFQDPYNINNERLKAILDPSINSHRQKNYYISKY</sequence>
<evidence type="ECO:0000313" key="2">
    <source>
        <dbReference type="Proteomes" id="UP000692954"/>
    </source>
</evidence>
<dbReference type="Proteomes" id="UP000692954">
    <property type="component" value="Unassembled WGS sequence"/>
</dbReference>
<dbReference type="EMBL" id="CAJJDN010000148">
    <property type="protein sequence ID" value="CAD8123942.1"/>
    <property type="molecule type" value="Genomic_DNA"/>
</dbReference>
<comment type="caution">
    <text evidence="1">The sequence shown here is derived from an EMBL/GenBank/DDBJ whole genome shotgun (WGS) entry which is preliminary data.</text>
</comment>
<reference evidence="1" key="1">
    <citation type="submission" date="2021-01" db="EMBL/GenBank/DDBJ databases">
        <authorList>
            <consortium name="Genoscope - CEA"/>
            <person name="William W."/>
        </authorList>
    </citation>
    <scope>NUCLEOTIDE SEQUENCE</scope>
</reference>
<accession>A0A8S1R9N7</accession>
<protein>
    <submittedName>
        <fullName evidence="1">Uncharacterized protein</fullName>
    </submittedName>
</protein>
<keyword evidence="2" id="KW-1185">Reference proteome</keyword>
<dbReference type="OrthoDB" id="293035at2759"/>
<evidence type="ECO:0000313" key="1">
    <source>
        <dbReference type="EMBL" id="CAD8123942.1"/>
    </source>
</evidence>
<name>A0A8S1R9N7_9CILI</name>